<keyword evidence="2" id="KW-0732">Signal</keyword>
<feature type="chain" id="PRO_5046340133" description="Lipoprotein" evidence="2">
    <location>
        <begin position="22"/>
        <end position="219"/>
    </location>
</feature>
<comment type="caution">
    <text evidence="3">The sequence shown here is derived from an EMBL/GenBank/DDBJ whole genome shotgun (WGS) entry which is preliminary data.</text>
</comment>
<feature type="region of interest" description="Disordered" evidence="1">
    <location>
        <begin position="34"/>
        <end position="63"/>
    </location>
</feature>
<feature type="compositionally biased region" description="Low complexity" evidence="1">
    <location>
        <begin position="37"/>
        <end position="51"/>
    </location>
</feature>
<accession>A0ABQ3ZJZ2</accession>
<protein>
    <recommendedName>
        <fullName evidence="5">Lipoprotein</fullName>
    </recommendedName>
</protein>
<gene>
    <name evidence="3" type="ORF">Ahu01nite_020200</name>
</gene>
<evidence type="ECO:0000256" key="1">
    <source>
        <dbReference type="SAM" id="MobiDB-lite"/>
    </source>
</evidence>
<sequence length="219" mass="22956">MRTIPAGVAATASLAASMVLAAGCAAPGTSPTWQAGAPIASSAAPSPTTRAPKPKIDTENGAKGPLGDVIDLGGLKDADGNPYVIFGVTGKIVNETSAFGFAIGVRLPKNIVREDLTISEYEGKATDPGFHPMQAQMDLLDKSVQPAFGYYSGTPARITVREVNRTIEAHLAPWSEDPGQTVFWFDPADVHDSSQWTDLGAYDAAGTRLPDGHIELSTY</sequence>
<keyword evidence="4" id="KW-1185">Reference proteome</keyword>
<dbReference type="EMBL" id="BOMN01000023">
    <property type="protein sequence ID" value="GIE18918.1"/>
    <property type="molecule type" value="Genomic_DNA"/>
</dbReference>
<dbReference type="RefSeq" id="WP_203836160.1">
    <property type="nucleotide sequence ID" value="NZ_BAAATV010000003.1"/>
</dbReference>
<evidence type="ECO:0000313" key="3">
    <source>
        <dbReference type="EMBL" id="GIE18918.1"/>
    </source>
</evidence>
<proteinExistence type="predicted"/>
<evidence type="ECO:0000256" key="2">
    <source>
        <dbReference type="SAM" id="SignalP"/>
    </source>
</evidence>
<dbReference type="PROSITE" id="PS51257">
    <property type="entry name" value="PROKAR_LIPOPROTEIN"/>
    <property type="match status" value="1"/>
</dbReference>
<evidence type="ECO:0000313" key="4">
    <source>
        <dbReference type="Proteomes" id="UP000603200"/>
    </source>
</evidence>
<dbReference type="Proteomes" id="UP000603200">
    <property type="component" value="Unassembled WGS sequence"/>
</dbReference>
<organism evidence="3 4">
    <name type="scientific">Winogradskya humida</name>
    <dbReference type="NCBI Taxonomy" id="113566"/>
    <lineage>
        <taxon>Bacteria</taxon>
        <taxon>Bacillati</taxon>
        <taxon>Actinomycetota</taxon>
        <taxon>Actinomycetes</taxon>
        <taxon>Micromonosporales</taxon>
        <taxon>Micromonosporaceae</taxon>
        <taxon>Winogradskya</taxon>
    </lineage>
</organism>
<feature type="signal peptide" evidence="2">
    <location>
        <begin position="1"/>
        <end position="21"/>
    </location>
</feature>
<reference evidence="3 4" key="1">
    <citation type="submission" date="2021-01" db="EMBL/GenBank/DDBJ databases">
        <title>Whole genome shotgun sequence of Actinoplanes humidus NBRC 14915.</title>
        <authorList>
            <person name="Komaki H."/>
            <person name="Tamura T."/>
        </authorList>
    </citation>
    <scope>NUCLEOTIDE SEQUENCE [LARGE SCALE GENOMIC DNA]</scope>
    <source>
        <strain evidence="3 4">NBRC 14915</strain>
    </source>
</reference>
<evidence type="ECO:0008006" key="5">
    <source>
        <dbReference type="Google" id="ProtNLM"/>
    </source>
</evidence>
<name>A0ABQ3ZJZ2_9ACTN</name>